<evidence type="ECO:0000313" key="10">
    <source>
        <dbReference type="Proteomes" id="UP000049855"/>
    </source>
</evidence>
<feature type="transmembrane region" description="Helical" evidence="7">
    <location>
        <begin position="6"/>
        <end position="22"/>
    </location>
</feature>
<sequence length="230" mass="25539">MDDILSYGLKTILIYIMTYFAARTLSKKAIAQMASYELAGIMLLTTVAAEPLVTKVTVKALFGTGVITILLLITARLALVDRLTKFLEHTPLMIVENGKIDKQALKASTLTINQFMGLLRQKGYDKIEEIDHAILESQGELSVFPKSQYRPVQPKDLNMSPQPSGLTLPLIIDAQIIEQNLRHIGMTREQLLQQLAKQGINDFKSEVILALYDSSGQLTISRKSQNQGPP</sequence>
<evidence type="ECO:0000256" key="1">
    <source>
        <dbReference type="ARBA" id="ARBA00004651"/>
    </source>
</evidence>
<dbReference type="AlphaFoldDB" id="A0A0U1L2G1"/>
<dbReference type="Pfam" id="PF04239">
    <property type="entry name" value="DUF421"/>
    <property type="match status" value="1"/>
</dbReference>
<evidence type="ECO:0000256" key="3">
    <source>
        <dbReference type="ARBA" id="ARBA00022475"/>
    </source>
</evidence>
<evidence type="ECO:0000256" key="5">
    <source>
        <dbReference type="ARBA" id="ARBA00022989"/>
    </source>
</evidence>
<comment type="similarity">
    <text evidence="2">Belongs to the UPF0702 family.</text>
</comment>
<evidence type="ECO:0000313" key="9">
    <source>
        <dbReference type="EMBL" id="CQR73826.1"/>
    </source>
</evidence>
<dbReference type="RefSeq" id="WP_021171083.1">
    <property type="nucleotide sequence ID" value="NZ_CTRP01000014.1"/>
</dbReference>
<comment type="subcellular location">
    <subcellularLocation>
        <location evidence="1">Cell membrane</location>
        <topology evidence="1">Multi-pass membrane protein</topology>
    </subcellularLocation>
</comment>
<proteinExistence type="inferred from homology"/>
<accession>A0A0U1L2G1</accession>
<dbReference type="InterPro" id="IPR023090">
    <property type="entry name" value="UPF0702_alpha/beta_dom_sf"/>
</dbReference>
<keyword evidence="4 7" id="KW-0812">Transmembrane</keyword>
<dbReference type="InterPro" id="IPR007353">
    <property type="entry name" value="DUF421"/>
</dbReference>
<evidence type="ECO:0000259" key="8">
    <source>
        <dbReference type="Pfam" id="PF04239"/>
    </source>
</evidence>
<gene>
    <name evidence="9" type="ORF">SpAn4DRAFT_0288</name>
</gene>
<dbReference type="EMBL" id="CTRP01000014">
    <property type="protein sequence ID" value="CQR73826.1"/>
    <property type="molecule type" value="Genomic_DNA"/>
</dbReference>
<feature type="domain" description="YetF C-terminal" evidence="8">
    <location>
        <begin position="81"/>
        <end position="212"/>
    </location>
</feature>
<evidence type="ECO:0000256" key="6">
    <source>
        <dbReference type="ARBA" id="ARBA00023136"/>
    </source>
</evidence>
<dbReference type="GO" id="GO:0005886">
    <property type="term" value="C:plasma membrane"/>
    <property type="evidence" value="ECO:0007669"/>
    <property type="project" value="UniProtKB-SubCell"/>
</dbReference>
<dbReference type="Proteomes" id="UP000049855">
    <property type="component" value="Unassembled WGS sequence"/>
</dbReference>
<keyword evidence="3" id="KW-1003">Cell membrane</keyword>
<keyword evidence="6 7" id="KW-0472">Membrane</keyword>
<evidence type="ECO:0000256" key="2">
    <source>
        <dbReference type="ARBA" id="ARBA00006448"/>
    </source>
</evidence>
<evidence type="ECO:0000256" key="7">
    <source>
        <dbReference type="SAM" id="Phobius"/>
    </source>
</evidence>
<protein>
    <submittedName>
        <fullName evidence="9">Conserved protein</fullName>
    </submittedName>
</protein>
<evidence type="ECO:0000256" key="4">
    <source>
        <dbReference type="ARBA" id="ARBA00022692"/>
    </source>
</evidence>
<reference evidence="10" key="1">
    <citation type="submission" date="2015-03" db="EMBL/GenBank/DDBJ databases">
        <authorList>
            <person name="Nijsse Bart"/>
        </authorList>
    </citation>
    <scope>NUCLEOTIDE SEQUENCE [LARGE SCALE GENOMIC DNA]</scope>
</reference>
<dbReference type="Gene3D" id="3.30.240.20">
    <property type="entry name" value="bsu07140 like domains"/>
    <property type="match status" value="2"/>
</dbReference>
<keyword evidence="10" id="KW-1185">Reference proteome</keyword>
<feature type="transmembrane region" description="Helical" evidence="7">
    <location>
        <begin position="60"/>
        <end position="79"/>
    </location>
</feature>
<dbReference type="PANTHER" id="PTHR34582:SF6">
    <property type="entry name" value="UPF0702 TRANSMEMBRANE PROTEIN YCAP"/>
    <property type="match status" value="1"/>
</dbReference>
<dbReference type="PANTHER" id="PTHR34582">
    <property type="entry name" value="UPF0702 TRANSMEMBRANE PROTEIN YCAP"/>
    <property type="match status" value="1"/>
</dbReference>
<keyword evidence="5 7" id="KW-1133">Transmembrane helix</keyword>
<organism evidence="9 10">
    <name type="scientific">Sporomusa ovata</name>
    <dbReference type="NCBI Taxonomy" id="2378"/>
    <lineage>
        <taxon>Bacteria</taxon>
        <taxon>Bacillati</taxon>
        <taxon>Bacillota</taxon>
        <taxon>Negativicutes</taxon>
        <taxon>Selenomonadales</taxon>
        <taxon>Sporomusaceae</taxon>
        <taxon>Sporomusa</taxon>
    </lineage>
</organism>
<name>A0A0U1L2G1_9FIRM</name>